<keyword evidence="1" id="KW-0175">Coiled coil</keyword>
<dbReference type="GO" id="GO:0003713">
    <property type="term" value="F:transcription coactivator activity"/>
    <property type="evidence" value="ECO:0007669"/>
    <property type="project" value="TreeGrafter"/>
</dbReference>
<dbReference type="InterPro" id="IPR051002">
    <property type="entry name" value="UBA_autophagy_assoc_protein"/>
</dbReference>
<dbReference type="PANTHER" id="PTHR31915">
    <property type="entry name" value="SKICH DOMAIN-CONTAINING PROTEIN"/>
    <property type="match status" value="1"/>
</dbReference>
<dbReference type="Ensembl" id="ENSAMXT00005013944.1">
    <property type="protein sequence ID" value="ENSAMXP00005012587.1"/>
    <property type="gene ID" value="ENSAMXG00005006797.1"/>
</dbReference>
<name>A0A8B9HJ79_ASTMX</name>
<proteinExistence type="predicted"/>
<dbReference type="InterPro" id="IPR041611">
    <property type="entry name" value="SKICH"/>
</dbReference>
<dbReference type="AlphaFoldDB" id="A0A8B9HJ79"/>
<dbReference type="GO" id="GO:0045944">
    <property type="term" value="P:positive regulation of transcription by RNA polymerase II"/>
    <property type="evidence" value="ECO:0007669"/>
    <property type="project" value="TreeGrafter"/>
</dbReference>
<dbReference type="PANTHER" id="PTHR31915:SF5">
    <property type="entry name" value="CALCIUM-BINDING AND COILED-COIL DOMAIN-CONTAINING PROTEIN 1"/>
    <property type="match status" value="1"/>
</dbReference>
<protein>
    <recommendedName>
        <fullName evidence="2">SKICH domain-containing protein</fullName>
    </recommendedName>
</protein>
<dbReference type="Pfam" id="PF17751">
    <property type="entry name" value="SKICH"/>
    <property type="match status" value="1"/>
</dbReference>
<feature type="domain" description="SKICH" evidence="2">
    <location>
        <begin position="7"/>
        <end position="53"/>
    </location>
</feature>
<dbReference type="Proteomes" id="UP000694621">
    <property type="component" value="Unplaced"/>
</dbReference>
<evidence type="ECO:0000313" key="3">
    <source>
        <dbReference type="Ensembl" id="ENSAMXP00005012587.1"/>
    </source>
</evidence>
<evidence type="ECO:0000259" key="2">
    <source>
        <dbReference type="Pfam" id="PF17751"/>
    </source>
</evidence>
<dbReference type="Gene3D" id="2.60.40.2840">
    <property type="match status" value="1"/>
</dbReference>
<reference evidence="3" key="1">
    <citation type="submission" date="2025-08" db="UniProtKB">
        <authorList>
            <consortium name="Ensembl"/>
        </authorList>
    </citation>
    <scope>IDENTIFICATION</scope>
</reference>
<accession>A0A8B9HJ79</accession>
<evidence type="ECO:0000313" key="4">
    <source>
        <dbReference type="Proteomes" id="UP000694621"/>
    </source>
</evidence>
<organism evidence="3 4">
    <name type="scientific">Astyanax mexicanus</name>
    <name type="common">Blind cave fish</name>
    <name type="synonym">Astyanax fasciatus mexicanus</name>
    <dbReference type="NCBI Taxonomy" id="7994"/>
    <lineage>
        <taxon>Eukaryota</taxon>
        <taxon>Metazoa</taxon>
        <taxon>Chordata</taxon>
        <taxon>Craniata</taxon>
        <taxon>Vertebrata</taxon>
        <taxon>Euteleostomi</taxon>
        <taxon>Actinopterygii</taxon>
        <taxon>Neopterygii</taxon>
        <taxon>Teleostei</taxon>
        <taxon>Ostariophysi</taxon>
        <taxon>Characiformes</taxon>
        <taxon>Characoidei</taxon>
        <taxon>Acestrorhamphidae</taxon>
        <taxon>Acestrorhamphinae</taxon>
        <taxon>Astyanax</taxon>
    </lineage>
</organism>
<sequence>MEKTWKVEFRNVGSSYFPQSRVECHYSISSQHSWASNDWIGLFKVTSKSLFNCCRKIKFVFGLIGSF</sequence>
<evidence type="ECO:0000256" key="1">
    <source>
        <dbReference type="ARBA" id="ARBA00023054"/>
    </source>
</evidence>